<reference evidence="1 2" key="1">
    <citation type="submission" date="2020-03" db="EMBL/GenBank/DDBJ databases">
        <title>Genomic Encyclopedia of Type Strains, Phase IV (KMG-IV): sequencing the most valuable type-strain genomes for metagenomic binning, comparative biology and taxonomic classification.</title>
        <authorList>
            <person name="Goeker M."/>
        </authorList>
    </citation>
    <scope>NUCLEOTIDE SEQUENCE [LARGE SCALE GENOMIC DNA]</scope>
    <source>
        <strain evidence="1 2">DSM 105096</strain>
    </source>
</reference>
<gene>
    <name evidence="1" type="ORF">GGR27_002674</name>
</gene>
<name>A0ABX0XCY9_9BACT</name>
<organism evidence="1 2">
    <name type="scientific">Neolewinella antarctica</name>
    <dbReference type="NCBI Taxonomy" id="442734"/>
    <lineage>
        <taxon>Bacteria</taxon>
        <taxon>Pseudomonadati</taxon>
        <taxon>Bacteroidota</taxon>
        <taxon>Saprospiria</taxon>
        <taxon>Saprospirales</taxon>
        <taxon>Lewinellaceae</taxon>
        <taxon>Neolewinella</taxon>
    </lineage>
</organism>
<evidence type="ECO:0000313" key="1">
    <source>
        <dbReference type="EMBL" id="NJC27161.1"/>
    </source>
</evidence>
<dbReference type="EMBL" id="JAATJH010000004">
    <property type="protein sequence ID" value="NJC27161.1"/>
    <property type="molecule type" value="Genomic_DNA"/>
</dbReference>
<dbReference type="RefSeq" id="WP_168038014.1">
    <property type="nucleotide sequence ID" value="NZ_JAATJH010000004.1"/>
</dbReference>
<keyword evidence="2" id="KW-1185">Reference proteome</keyword>
<dbReference type="Proteomes" id="UP000770785">
    <property type="component" value="Unassembled WGS sequence"/>
</dbReference>
<protein>
    <submittedName>
        <fullName evidence="1">Uncharacterized protein</fullName>
    </submittedName>
</protein>
<comment type="caution">
    <text evidence="1">The sequence shown here is derived from an EMBL/GenBank/DDBJ whole genome shotgun (WGS) entry which is preliminary data.</text>
</comment>
<sequence length="217" mass="24548">MSYAEQTIFLRNNPPLTREEQTMADSLSSHGKVTPTSAVYSYYFGGSFRYDTEELLASTFDAALWEDNTESSRLSFRLPRAVVSAKDIQPYVCDDAYPLSLSMTLTKDWIFLTFDSEVEDADGYWLEANDGALRELLPIRNAIISGDYTALYLFWRQVEANLEEDMDADELPCTPATPPYLELDGAAIHAFCHRFYIYEDTVWAAAETVAARGGHDR</sequence>
<proteinExistence type="predicted"/>
<accession>A0ABX0XCY9</accession>
<evidence type="ECO:0000313" key="2">
    <source>
        <dbReference type="Proteomes" id="UP000770785"/>
    </source>
</evidence>